<gene>
    <name evidence="5" type="ORF">AT727_05810</name>
</gene>
<dbReference type="PANTHER" id="PTHR33154">
    <property type="entry name" value="TRANSCRIPTIONAL REGULATOR, ARSR FAMILY"/>
    <property type="match status" value="1"/>
</dbReference>
<reference evidence="5 6" key="1">
    <citation type="submission" date="2015-12" db="EMBL/GenBank/DDBJ databases">
        <title>Draft Genome Sequence of Desulfitobacterium hafniense Strain DH, a Sulfate-reducing Bacterium Isolated from Paddy Soils.</title>
        <authorList>
            <person name="Bao P."/>
            <person name="Zhang X."/>
            <person name="Li G."/>
        </authorList>
    </citation>
    <scope>NUCLEOTIDE SEQUENCE [LARGE SCALE GENOMIC DNA]</scope>
    <source>
        <strain evidence="5 6">DH</strain>
    </source>
</reference>
<name>A0A0W1JHE3_DESHA</name>
<dbReference type="RefSeq" id="WP_058491413.1">
    <property type="nucleotide sequence ID" value="NZ_LOCK01000028.1"/>
</dbReference>
<keyword evidence="3" id="KW-0804">Transcription</keyword>
<feature type="domain" description="HTH arsR-type" evidence="4">
    <location>
        <begin position="2"/>
        <end position="99"/>
    </location>
</feature>
<dbReference type="PRINTS" id="PR00778">
    <property type="entry name" value="HTHARSR"/>
</dbReference>
<dbReference type="PANTHER" id="PTHR33154:SF33">
    <property type="entry name" value="TRANSCRIPTIONAL REPRESSOR SDPR"/>
    <property type="match status" value="1"/>
</dbReference>
<protein>
    <recommendedName>
        <fullName evidence="4">HTH arsR-type domain-containing protein</fullName>
    </recommendedName>
</protein>
<evidence type="ECO:0000313" key="6">
    <source>
        <dbReference type="Proteomes" id="UP000054623"/>
    </source>
</evidence>
<keyword evidence="1" id="KW-0805">Transcription regulation</keyword>
<sequence length="118" mass="13489">MIQKSFVKQVADYCKIMGDEQRLKILRILASNMKNTVTVSDIAQILDISQPAVSRHLKLLADFGILFRKKSGPNVFYSLNEEIINKYQNLIMLAWERGHKPCNHGFKCDTCPNTETCV</sequence>
<dbReference type="Proteomes" id="UP000054623">
    <property type="component" value="Unassembled WGS sequence"/>
</dbReference>
<dbReference type="OrthoDB" id="9798835at2"/>
<evidence type="ECO:0000313" key="5">
    <source>
        <dbReference type="EMBL" id="KTE91113.1"/>
    </source>
</evidence>
<dbReference type="Gene3D" id="1.10.10.10">
    <property type="entry name" value="Winged helix-like DNA-binding domain superfamily/Winged helix DNA-binding domain"/>
    <property type="match status" value="1"/>
</dbReference>
<dbReference type="EMBL" id="LOCK01000028">
    <property type="protein sequence ID" value="KTE91113.1"/>
    <property type="molecule type" value="Genomic_DNA"/>
</dbReference>
<dbReference type="InterPro" id="IPR001845">
    <property type="entry name" value="HTH_ArsR_DNA-bd_dom"/>
</dbReference>
<dbReference type="Pfam" id="PF01022">
    <property type="entry name" value="HTH_5"/>
    <property type="match status" value="1"/>
</dbReference>
<dbReference type="PROSITE" id="PS50987">
    <property type="entry name" value="HTH_ARSR_2"/>
    <property type="match status" value="1"/>
</dbReference>
<dbReference type="AlphaFoldDB" id="A0A0W1JHE3"/>
<keyword evidence="2" id="KW-0238">DNA-binding</keyword>
<dbReference type="InterPro" id="IPR036390">
    <property type="entry name" value="WH_DNA-bd_sf"/>
</dbReference>
<evidence type="ECO:0000259" key="4">
    <source>
        <dbReference type="PROSITE" id="PS50987"/>
    </source>
</evidence>
<dbReference type="GO" id="GO:0003700">
    <property type="term" value="F:DNA-binding transcription factor activity"/>
    <property type="evidence" value="ECO:0007669"/>
    <property type="project" value="InterPro"/>
</dbReference>
<dbReference type="GO" id="GO:0003677">
    <property type="term" value="F:DNA binding"/>
    <property type="evidence" value="ECO:0007669"/>
    <property type="project" value="UniProtKB-KW"/>
</dbReference>
<dbReference type="InterPro" id="IPR036388">
    <property type="entry name" value="WH-like_DNA-bd_sf"/>
</dbReference>
<accession>A0A0W1JHE3</accession>
<dbReference type="CDD" id="cd00090">
    <property type="entry name" value="HTH_ARSR"/>
    <property type="match status" value="1"/>
</dbReference>
<comment type="caution">
    <text evidence="5">The sequence shown here is derived from an EMBL/GenBank/DDBJ whole genome shotgun (WGS) entry which is preliminary data.</text>
</comment>
<evidence type="ECO:0000256" key="3">
    <source>
        <dbReference type="ARBA" id="ARBA00023163"/>
    </source>
</evidence>
<dbReference type="SUPFAM" id="SSF46785">
    <property type="entry name" value="Winged helix' DNA-binding domain"/>
    <property type="match status" value="1"/>
</dbReference>
<dbReference type="SMART" id="SM00418">
    <property type="entry name" value="HTH_ARSR"/>
    <property type="match status" value="1"/>
</dbReference>
<dbReference type="InterPro" id="IPR051081">
    <property type="entry name" value="HTH_MetalResp_TranReg"/>
</dbReference>
<evidence type="ECO:0000256" key="2">
    <source>
        <dbReference type="ARBA" id="ARBA00023125"/>
    </source>
</evidence>
<dbReference type="NCBIfam" id="NF033788">
    <property type="entry name" value="HTH_metalloreg"/>
    <property type="match status" value="1"/>
</dbReference>
<organism evidence="5 6">
    <name type="scientific">Desulfitobacterium hafniense</name>
    <name type="common">Desulfitobacterium frappieri</name>
    <dbReference type="NCBI Taxonomy" id="49338"/>
    <lineage>
        <taxon>Bacteria</taxon>
        <taxon>Bacillati</taxon>
        <taxon>Bacillota</taxon>
        <taxon>Clostridia</taxon>
        <taxon>Eubacteriales</taxon>
        <taxon>Desulfitobacteriaceae</taxon>
        <taxon>Desulfitobacterium</taxon>
    </lineage>
</organism>
<dbReference type="InterPro" id="IPR011991">
    <property type="entry name" value="ArsR-like_HTH"/>
</dbReference>
<proteinExistence type="predicted"/>
<evidence type="ECO:0000256" key="1">
    <source>
        <dbReference type="ARBA" id="ARBA00023015"/>
    </source>
</evidence>